<reference evidence="2 3" key="1">
    <citation type="submission" date="2021-06" db="EMBL/GenBank/DDBJ databases">
        <title>Chromosome-level genome assembly of the red-tail catfish (Hemibagrus wyckioides).</title>
        <authorList>
            <person name="Shao F."/>
        </authorList>
    </citation>
    <scope>NUCLEOTIDE SEQUENCE [LARGE SCALE GENOMIC DNA]</scope>
    <source>
        <strain evidence="2">EC202008001</strain>
        <tissue evidence="2">Blood</tissue>
    </source>
</reference>
<organism evidence="2 3">
    <name type="scientific">Hemibagrus wyckioides</name>
    <dbReference type="NCBI Taxonomy" id="337641"/>
    <lineage>
        <taxon>Eukaryota</taxon>
        <taxon>Metazoa</taxon>
        <taxon>Chordata</taxon>
        <taxon>Craniata</taxon>
        <taxon>Vertebrata</taxon>
        <taxon>Euteleostomi</taxon>
        <taxon>Actinopterygii</taxon>
        <taxon>Neopterygii</taxon>
        <taxon>Teleostei</taxon>
        <taxon>Ostariophysi</taxon>
        <taxon>Siluriformes</taxon>
        <taxon>Bagridae</taxon>
        <taxon>Hemibagrus</taxon>
    </lineage>
</organism>
<keyword evidence="1" id="KW-1133">Transmembrane helix</keyword>
<dbReference type="Gene3D" id="1.20.1070.10">
    <property type="entry name" value="Rhodopsin 7-helix transmembrane proteins"/>
    <property type="match status" value="1"/>
</dbReference>
<gene>
    <name evidence="2" type="ORF">KOW79_014176</name>
</gene>
<dbReference type="Proteomes" id="UP000824219">
    <property type="component" value="Linkage Group LG16"/>
</dbReference>
<feature type="transmembrane region" description="Helical" evidence="1">
    <location>
        <begin position="110"/>
        <end position="134"/>
    </location>
</feature>
<evidence type="ECO:0000313" key="3">
    <source>
        <dbReference type="Proteomes" id="UP000824219"/>
    </source>
</evidence>
<sequence>MFRYYATVHPLKKRISAMARARMLCAIWLPRALRRGRPDHLRGVLARIGDPAARLCLQHAAPQLYIASGNGVRVLIVHLRQTASRHDAGQLDAPDQNAAQRAHERKIFRLVTLLVAAYPCLHIWLIGLLIQLLYHLCAMSSCCCNPFRTELRKLFPCRRRCCNSSVSDG</sequence>
<dbReference type="SUPFAM" id="SSF81321">
    <property type="entry name" value="Family A G protein-coupled receptor-like"/>
    <property type="match status" value="1"/>
</dbReference>
<dbReference type="EMBL" id="JAHKSW010000016">
    <property type="protein sequence ID" value="KAG7322830.1"/>
    <property type="molecule type" value="Genomic_DNA"/>
</dbReference>
<comment type="caution">
    <text evidence="2">The sequence shown here is derived from an EMBL/GenBank/DDBJ whole genome shotgun (WGS) entry which is preliminary data.</text>
</comment>
<name>A0A9D3NKW2_9TELE</name>
<accession>A0A9D3NKW2</accession>
<proteinExistence type="predicted"/>
<keyword evidence="3" id="KW-1185">Reference proteome</keyword>
<evidence type="ECO:0000256" key="1">
    <source>
        <dbReference type="SAM" id="Phobius"/>
    </source>
</evidence>
<keyword evidence="1" id="KW-0472">Membrane</keyword>
<dbReference type="AlphaFoldDB" id="A0A9D3NKW2"/>
<keyword evidence="1" id="KW-0812">Transmembrane</keyword>
<protein>
    <submittedName>
        <fullName evidence="2">Uncharacterized protein</fullName>
    </submittedName>
</protein>
<evidence type="ECO:0000313" key="2">
    <source>
        <dbReference type="EMBL" id="KAG7322830.1"/>
    </source>
</evidence>